<name>A0ABX2EQ42_9BURK</name>
<dbReference type="RefSeq" id="WP_173130686.1">
    <property type="nucleotide sequence ID" value="NZ_JABRWJ010000009.1"/>
</dbReference>
<dbReference type="Proteomes" id="UP000737171">
    <property type="component" value="Unassembled WGS sequence"/>
</dbReference>
<feature type="transmembrane region" description="Helical" evidence="1">
    <location>
        <begin position="20"/>
        <end position="41"/>
    </location>
</feature>
<keyword evidence="1" id="KW-1133">Transmembrane helix</keyword>
<evidence type="ECO:0000256" key="1">
    <source>
        <dbReference type="SAM" id="Phobius"/>
    </source>
</evidence>
<accession>A0ABX2EQ42</accession>
<proteinExistence type="predicted"/>
<dbReference type="EMBL" id="JABRWJ010000009">
    <property type="protein sequence ID" value="NRF70817.1"/>
    <property type="molecule type" value="Genomic_DNA"/>
</dbReference>
<keyword evidence="3" id="KW-1185">Reference proteome</keyword>
<evidence type="ECO:0000313" key="2">
    <source>
        <dbReference type="EMBL" id="NRF70817.1"/>
    </source>
</evidence>
<reference evidence="2 3" key="1">
    <citation type="submission" date="2020-05" db="EMBL/GenBank/DDBJ databases">
        <title>Aquincola sp. isolate from soil.</title>
        <authorList>
            <person name="Han J."/>
            <person name="Kim D.-U."/>
        </authorList>
    </citation>
    <scope>NUCLEOTIDE SEQUENCE [LARGE SCALE GENOMIC DNA]</scope>
    <source>
        <strain evidence="2 3">S2</strain>
    </source>
</reference>
<comment type="caution">
    <text evidence="2">The sequence shown here is derived from an EMBL/GenBank/DDBJ whole genome shotgun (WGS) entry which is preliminary data.</text>
</comment>
<sequence>MAAIKRWFHRIVLSRLWLSYVVMTLAFFGFGLGTLNLFFLLRANGALLLDHGWDGLMDGGAMQLAELLVSGFVAMAAYVVFKACEYRLVHWLADPRDSH</sequence>
<gene>
    <name evidence="2" type="ORF">HLB44_27815</name>
</gene>
<protein>
    <submittedName>
        <fullName evidence="2">Uncharacterized protein</fullName>
    </submittedName>
</protein>
<keyword evidence="1" id="KW-0812">Transmembrane</keyword>
<feature type="transmembrane region" description="Helical" evidence="1">
    <location>
        <begin position="61"/>
        <end position="81"/>
    </location>
</feature>
<evidence type="ECO:0000313" key="3">
    <source>
        <dbReference type="Proteomes" id="UP000737171"/>
    </source>
</evidence>
<organism evidence="2 3">
    <name type="scientific">Pseudaquabacterium terrae</name>
    <dbReference type="NCBI Taxonomy" id="2732868"/>
    <lineage>
        <taxon>Bacteria</taxon>
        <taxon>Pseudomonadati</taxon>
        <taxon>Pseudomonadota</taxon>
        <taxon>Betaproteobacteria</taxon>
        <taxon>Burkholderiales</taxon>
        <taxon>Sphaerotilaceae</taxon>
        <taxon>Pseudaquabacterium</taxon>
    </lineage>
</organism>
<keyword evidence="1" id="KW-0472">Membrane</keyword>